<evidence type="ECO:0000313" key="4">
    <source>
        <dbReference type="EMBL" id="MBB5153123.1"/>
    </source>
</evidence>
<dbReference type="InterPro" id="IPR015421">
    <property type="entry name" value="PyrdxlP-dep_Trfase_major"/>
</dbReference>
<dbReference type="RefSeq" id="WP_184723482.1">
    <property type="nucleotide sequence ID" value="NZ_JACHIW010000001.1"/>
</dbReference>
<keyword evidence="5" id="KW-1185">Reference proteome</keyword>
<evidence type="ECO:0000256" key="2">
    <source>
        <dbReference type="ARBA" id="ARBA00022898"/>
    </source>
</evidence>
<dbReference type="GO" id="GO:0030170">
    <property type="term" value="F:pyridoxal phosphate binding"/>
    <property type="evidence" value="ECO:0007669"/>
    <property type="project" value="InterPro"/>
</dbReference>
<dbReference type="InterPro" id="IPR015424">
    <property type="entry name" value="PyrdxlP-dep_Trfase"/>
</dbReference>
<dbReference type="PANTHER" id="PTHR43713:SF3">
    <property type="entry name" value="GLUTAMATE-1-SEMIALDEHYDE 2,1-AMINOMUTASE 1, CHLOROPLASTIC-RELATED"/>
    <property type="match status" value="1"/>
</dbReference>
<dbReference type="Gene3D" id="3.90.1150.10">
    <property type="entry name" value="Aspartate Aminotransferase, domain 1"/>
    <property type="match status" value="1"/>
</dbReference>
<comment type="caution">
    <text evidence="4">The sequence shown here is derived from an EMBL/GenBank/DDBJ whole genome shotgun (WGS) entry which is preliminary data.</text>
</comment>
<keyword evidence="4" id="KW-0413">Isomerase</keyword>
<dbReference type="SUPFAM" id="SSF53383">
    <property type="entry name" value="PLP-dependent transferases"/>
    <property type="match status" value="1"/>
</dbReference>
<proteinExistence type="inferred from homology"/>
<protein>
    <submittedName>
        <fullName evidence="4">Glutamate-1-semialdehyde 2,1-aminomutase</fullName>
        <ecNumber evidence="4">5.4.3.8</ecNumber>
    </submittedName>
</protein>
<dbReference type="GO" id="GO:0042286">
    <property type="term" value="F:glutamate-1-semialdehyde 2,1-aminomutase activity"/>
    <property type="evidence" value="ECO:0007669"/>
    <property type="project" value="UniProtKB-EC"/>
</dbReference>
<reference evidence="4 5" key="1">
    <citation type="submission" date="2020-08" db="EMBL/GenBank/DDBJ databases">
        <title>Sequencing the genomes of 1000 actinobacteria strains.</title>
        <authorList>
            <person name="Klenk H.-P."/>
        </authorList>
    </citation>
    <scope>NUCLEOTIDE SEQUENCE [LARGE SCALE GENOMIC DNA]</scope>
    <source>
        <strain evidence="4 5">DSM 45584</strain>
    </source>
</reference>
<dbReference type="PROSITE" id="PS00600">
    <property type="entry name" value="AA_TRANSFER_CLASS_3"/>
    <property type="match status" value="1"/>
</dbReference>
<dbReference type="AlphaFoldDB" id="A0A840Q8L7"/>
<gene>
    <name evidence="4" type="ORF">BJ970_000657</name>
</gene>
<dbReference type="InterPro" id="IPR005814">
    <property type="entry name" value="Aminotrans_3"/>
</dbReference>
<keyword evidence="2 3" id="KW-0663">Pyridoxal phosphate</keyword>
<dbReference type="PANTHER" id="PTHR43713">
    <property type="entry name" value="GLUTAMATE-1-SEMIALDEHYDE 2,1-AMINOMUTASE"/>
    <property type="match status" value="1"/>
</dbReference>
<accession>A0A840Q8L7</accession>
<dbReference type="InterPro" id="IPR015422">
    <property type="entry name" value="PyrdxlP-dep_Trfase_small"/>
</dbReference>
<dbReference type="InterPro" id="IPR049704">
    <property type="entry name" value="Aminotrans_3_PPA_site"/>
</dbReference>
<dbReference type="EMBL" id="JACHIW010000001">
    <property type="protein sequence ID" value="MBB5153123.1"/>
    <property type="molecule type" value="Genomic_DNA"/>
</dbReference>
<evidence type="ECO:0000256" key="3">
    <source>
        <dbReference type="RuleBase" id="RU003560"/>
    </source>
</evidence>
<comment type="cofactor">
    <cofactor evidence="1">
        <name>pyridoxal 5'-phosphate</name>
        <dbReference type="ChEBI" id="CHEBI:597326"/>
    </cofactor>
</comment>
<dbReference type="Pfam" id="PF00202">
    <property type="entry name" value="Aminotran_3"/>
    <property type="match status" value="1"/>
</dbReference>
<evidence type="ECO:0000256" key="1">
    <source>
        <dbReference type="ARBA" id="ARBA00001933"/>
    </source>
</evidence>
<dbReference type="Proteomes" id="UP000584374">
    <property type="component" value="Unassembled WGS sequence"/>
</dbReference>
<dbReference type="EC" id="5.4.3.8" evidence="4"/>
<organism evidence="4 5">
    <name type="scientific">Saccharopolyspora phatthalungensis</name>
    <dbReference type="NCBI Taxonomy" id="664693"/>
    <lineage>
        <taxon>Bacteria</taxon>
        <taxon>Bacillati</taxon>
        <taxon>Actinomycetota</taxon>
        <taxon>Actinomycetes</taxon>
        <taxon>Pseudonocardiales</taxon>
        <taxon>Pseudonocardiaceae</taxon>
        <taxon>Saccharopolyspora</taxon>
    </lineage>
</organism>
<sequence>MDLSPDTSTMTPPDEASLSALCGADPALWETVTAVAGRQPRSLRLAQRAYRVSTSLPANLPFSAPLLPICIEHANGSRLRDVDGNDYVDCHLSYSAATLGHNPPPVVAAVREKLSGGVGVGYFAAAQVELAELIAELVPGADRVGLFHTGAEATAASVRMARAVTGRQLVAKFEGAYHGAHEIGLYNSLGAAGQWDADSRYGISPQPSGGGLRSLTGGELLVLPFDHEAALKLVIERSSELACVLVDPVPRFRTHAPYAARDFLAALRTVTAEHDVPLIFDEVITGFRLSRGGAQQALSVTADMACFGKLTSGLGVPLTAVAGRSGYLDAARTDGLLADAESGKTWLSSTNQGNHVAVVAALAQLRYLRDNYDELFDRIDRHHDALRARLAEFAQRSGIPVHLRGNPRHVTLLALGEPPADTVGYADWMRDMASPTSLRALQFLSLHLRLRGVFTPGIPTMNISAAHTEADIDQITMAITESLQAMAEQRLLPN</sequence>
<name>A0A840Q8L7_9PSEU</name>
<dbReference type="Gene3D" id="3.40.640.10">
    <property type="entry name" value="Type I PLP-dependent aspartate aminotransferase-like (Major domain)"/>
    <property type="match status" value="1"/>
</dbReference>
<comment type="similarity">
    <text evidence="3">Belongs to the class-III pyridoxal-phosphate-dependent aminotransferase family.</text>
</comment>
<dbReference type="GO" id="GO:0008483">
    <property type="term" value="F:transaminase activity"/>
    <property type="evidence" value="ECO:0007669"/>
    <property type="project" value="InterPro"/>
</dbReference>
<evidence type="ECO:0000313" key="5">
    <source>
        <dbReference type="Proteomes" id="UP000584374"/>
    </source>
</evidence>